<evidence type="ECO:0000313" key="3">
    <source>
        <dbReference type="Proteomes" id="UP000005446"/>
    </source>
</evidence>
<feature type="compositionally biased region" description="Polar residues" evidence="1">
    <location>
        <begin position="1"/>
        <end position="19"/>
    </location>
</feature>
<dbReference type="PANTHER" id="PTHR47785:SF4">
    <property type="entry name" value="ZN(II)2CYS6 TRANSCRIPTION FACTOR (EUROFUNG)"/>
    <property type="match status" value="1"/>
</dbReference>
<dbReference type="InParanoid" id="H0EM78"/>
<sequence>MSATDPYHQQQHFGSQPQTPLVERRELSAATEIHPLNMDSIAALTNAVMALREDFMSMKSRTDELYKRLPDQIGARSQHGSTEEEMKQEPREPVASSFENRYQKRLPEQQTQSQSFPSATESPYSSTPVYPQRPIETAEPPMAESEIEESEEDGDPGPAKPPSIPVNHTTGAARLLLVPVIAEMCHGIMKNVKIKNEKYPMNQEEKRGLLRLYGRGEGLDAPPGYDRDPLVDHGNDSISGDTNSDVSSPAGEEWGQIGGLTPPGNPPPEFTRGNINFEGMPDFSKETVASLVQSYKDNINNMHPILVHSRLDVLVDNFLKTTPESQAKPKQLHAVAAGYVQSQVSAGFVRNPDSPGNKRKRSPALQEHPELPNYYDIKPGHPFRSISSALVLLVLALGAVTQHKEKLPDVVPDKEVNNSWTASPIDHDRLQPRSRRTSIEGAYRGIAGAKQKNLDVIPGLFYFALATDIIGNQLGGNSLQHVHVNILAGLYHGQLGRVLESHAYIHQACRALQVILRPKLERFKKIKMGLDGGVVPAKDNPLIIAFWTCLQLESDIVAELPCPHSGILTHEEDMPSPNFTAAADLGGFEPTVVESYGAQLFLRKHLNQLHNMFYKPENDTQFPQSVHPNKELKRFATIEACEANLKNIPIWAPTMSWDANDPPANDILGARLRAKFYGAQVITYRHFVLKILDYSASKEKNIPSDTINTEFVDGIFVPNISTGVSSGEGIDPQVLEYARLCIKALISSTTAFHGLGDIGRHRPIVTNIWGTAHA</sequence>
<feature type="region of interest" description="Disordered" evidence="1">
    <location>
        <begin position="347"/>
        <end position="371"/>
    </location>
</feature>
<dbReference type="OrthoDB" id="5244761at2759"/>
<feature type="compositionally biased region" description="Acidic residues" evidence="1">
    <location>
        <begin position="145"/>
        <end position="155"/>
    </location>
</feature>
<evidence type="ECO:0008006" key="4">
    <source>
        <dbReference type="Google" id="ProtNLM"/>
    </source>
</evidence>
<comment type="caution">
    <text evidence="2">The sequence shown here is derived from an EMBL/GenBank/DDBJ whole genome shotgun (WGS) entry which is preliminary data.</text>
</comment>
<reference evidence="2 3" key="1">
    <citation type="journal article" date="2012" name="Eukaryot. Cell">
        <title>Genome sequence of the fungus Glarea lozoyensis: the first genome sequence of a species from the Helotiaceae family.</title>
        <authorList>
            <person name="Youssar L."/>
            <person name="Gruening B.A."/>
            <person name="Erxleben A."/>
            <person name="Guenther S."/>
            <person name="Huettel W."/>
        </authorList>
    </citation>
    <scope>NUCLEOTIDE SEQUENCE [LARGE SCALE GENOMIC DNA]</scope>
    <source>
        <strain evidence="3">ATCC 74030 / MF5533</strain>
    </source>
</reference>
<keyword evidence="3" id="KW-1185">Reference proteome</keyword>
<feature type="region of interest" description="Disordered" evidence="1">
    <location>
        <begin position="1"/>
        <end position="21"/>
    </location>
</feature>
<organism evidence="2 3">
    <name type="scientific">Glarea lozoyensis (strain ATCC 74030 / MF5533)</name>
    <dbReference type="NCBI Taxonomy" id="1104152"/>
    <lineage>
        <taxon>Eukaryota</taxon>
        <taxon>Fungi</taxon>
        <taxon>Dikarya</taxon>
        <taxon>Ascomycota</taxon>
        <taxon>Pezizomycotina</taxon>
        <taxon>Leotiomycetes</taxon>
        <taxon>Helotiales</taxon>
        <taxon>Helotiaceae</taxon>
        <taxon>Glarea</taxon>
    </lineage>
</organism>
<feature type="compositionally biased region" description="Polar residues" evidence="1">
    <location>
        <begin position="236"/>
        <end position="247"/>
    </location>
</feature>
<dbReference type="PANTHER" id="PTHR47785">
    <property type="entry name" value="ZN(II)2CYS6 TRANSCRIPTION FACTOR (EUROFUNG)-RELATED-RELATED"/>
    <property type="match status" value="1"/>
</dbReference>
<protein>
    <recommendedName>
        <fullName evidence="4">Transcription factor domain-containing protein</fullName>
    </recommendedName>
</protein>
<dbReference type="InterPro" id="IPR053181">
    <property type="entry name" value="EcdB-like_regulator"/>
</dbReference>
<feature type="compositionally biased region" description="Basic and acidic residues" evidence="1">
    <location>
        <begin position="81"/>
        <end position="92"/>
    </location>
</feature>
<dbReference type="AlphaFoldDB" id="H0EM78"/>
<proteinExistence type="predicted"/>
<name>H0EM78_GLAL7</name>
<dbReference type="EMBL" id="AGUE01000083">
    <property type="protein sequence ID" value="EHL00422.1"/>
    <property type="molecule type" value="Genomic_DNA"/>
</dbReference>
<feature type="region of interest" description="Disordered" evidence="1">
    <location>
        <begin position="66"/>
        <end position="167"/>
    </location>
</feature>
<gene>
    <name evidence="2" type="ORF">M7I_3708</name>
</gene>
<accession>H0EM78</accession>
<dbReference type="Proteomes" id="UP000005446">
    <property type="component" value="Unassembled WGS sequence"/>
</dbReference>
<evidence type="ECO:0000256" key="1">
    <source>
        <dbReference type="SAM" id="MobiDB-lite"/>
    </source>
</evidence>
<dbReference type="HOGENOM" id="CLU_004835_0_2_1"/>
<feature type="region of interest" description="Disordered" evidence="1">
    <location>
        <begin position="236"/>
        <end position="271"/>
    </location>
</feature>
<feature type="compositionally biased region" description="Polar residues" evidence="1">
    <location>
        <begin position="108"/>
        <end position="129"/>
    </location>
</feature>
<evidence type="ECO:0000313" key="2">
    <source>
        <dbReference type="EMBL" id="EHL00422.1"/>
    </source>
</evidence>